<evidence type="ECO:0000256" key="7">
    <source>
        <dbReference type="ARBA" id="ARBA00023186"/>
    </source>
</evidence>
<dbReference type="GO" id="GO:0044183">
    <property type="term" value="F:protein folding chaperone"/>
    <property type="evidence" value="ECO:0007669"/>
    <property type="project" value="TreeGrafter"/>
</dbReference>
<keyword evidence="9 11" id="KW-0131">Cell cycle</keyword>
<evidence type="ECO:0000259" key="14">
    <source>
        <dbReference type="PROSITE" id="PS50059"/>
    </source>
</evidence>
<dbReference type="FunFam" id="3.10.50.40:FF:000001">
    <property type="entry name" value="Trigger factor"/>
    <property type="match status" value="1"/>
</dbReference>
<dbReference type="RefSeq" id="WP_186411974.1">
    <property type="nucleotide sequence ID" value="NZ_FLQY01000345.1"/>
</dbReference>
<comment type="function">
    <text evidence="11">Involved in protein export. Acts as a chaperone by maintaining the newly synthesized protein in an open conformation. Functions as a peptidyl-prolyl cis-trans isomerase.</text>
</comment>
<dbReference type="GO" id="GO:0003755">
    <property type="term" value="F:peptidyl-prolyl cis-trans isomerase activity"/>
    <property type="evidence" value="ECO:0007669"/>
    <property type="project" value="UniProtKB-UniRule"/>
</dbReference>
<dbReference type="InterPro" id="IPR027304">
    <property type="entry name" value="Trigger_fact/SurA_dom_sf"/>
</dbReference>
<comment type="catalytic activity">
    <reaction evidence="1 11 12">
        <text>[protein]-peptidylproline (omega=180) = [protein]-peptidylproline (omega=0)</text>
        <dbReference type="Rhea" id="RHEA:16237"/>
        <dbReference type="Rhea" id="RHEA-COMP:10747"/>
        <dbReference type="Rhea" id="RHEA-COMP:10748"/>
        <dbReference type="ChEBI" id="CHEBI:83833"/>
        <dbReference type="ChEBI" id="CHEBI:83834"/>
        <dbReference type="EC" id="5.2.1.8"/>
    </reaction>
</comment>
<evidence type="ECO:0000256" key="8">
    <source>
        <dbReference type="ARBA" id="ARBA00023235"/>
    </source>
</evidence>
<organism evidence="15 16">
    <name type="scientific">Candidatus Propionivibrio aalborgensis</name>
    <dbReference type="NCBI Taxonomy" id="1860101"/>
    <lineage>
        <taxon>Bacteria</taxon>
        <taxon>Pseudomonadati</taxon>
        <taxon>Pseudomonadota</taxon>
        <taxon>Betaproteobacteria</taxon>
        <taxon>Rhodocyclales</taxon>
        <taxon>Rhodocyclaceae</taxon>
        <taxon>Propionivibrio</taxon>
    </lineage>
</organism>
<evidence type="ECO:0000313" key="15">
    <source>
        <dbReference type="EMBL" id="SBT10382.1"/>
    </source>
</evidence>
<dbReference type="GO" id="GO:0043022">
    <property type="term" value="F:ribosome binding"/>
    <property type="evidence" value="ECO:0007669"/>
    <property type="project" value="TreeGrafter"/>
</dbReference>
<keyword evidence="7 11" id="KW-0143">Chaperone</keyword>
<evidence type="ECO:0000256" key="11">
    <source>
        <dbReference type="HAMAP-Rule" id="MF_00303"/>
    </source>
</evidence>
<keyword evidence="16" id="KW-1185">Reference proteome</keyword>
<dbReference type="HAMAP" id="MF_00303">
    <property type="entry name" value="Trigger_factor_Tig"/>
    <property type="match status" value="1"/>
</dbReference>
<accession>A0A1A8Y0A0</accession>
<dbReference type="EMBL" id="FLQY01000345">
    <property type="protein sequence ID" value="SBT10382.1"/>
    <property type="molecule type" value="Genomic_DNA"/>
</dbReference>
<keyword evidence="11" id="KW-0963">Cytoplasm</keyword>
<protein>
    <recommendedName>
        <fullName evidence="4 11">Trigger factor</fullName>
        <shortName evidence="11">TF</shortName>
        <ecNumber evidence="3 11">5.2.1.8</ecNumber>
    </recommendedName>
    <alternativeName>
        <fullName evidence="10 11">PPIase</fullName>
    </alternativeName>
</protein>
<dbReference type="GO" id="GO:0051083">
    <property type="term" value="P:'de novo' cotranslational protein folding"/>
    <property type="evidence" value="ECO:0007669"/>
    <property type="project" value="TreeGrafter"/>
</dbReference>
<feature type="domain" description="PPIase FKBP-type" evidence="14">
    <location>
        <begin position="169"/>
        <end position="229"/>
    </location>
</feature>
<dbReference type="InterPro" id="IPR036611">
    <property type="entry name" value="Trigger_fac_ribosome-bd_sf"/>
</dbReference>
<evidence type="ECO:0000256" key="10">
    <source>
        <dbReference type="ARBA" id="ARBA00029986"/>
    </source>
</evidence>
<evidence type="ECO:0000256" key="9">
    <source>
        <dbReference type="ARBA" id="ARBA00023306"/>
    </source>
</evidence>
<evidence type="ECO:0000256" key="2">
    <source>
        <dbReference type="ARBA" id="ARBA00005464"/>
    </source>
</evidence>
<reference evidence="15 16" key="1">
    <citation type="submission" date="2016-06" db="EMBL/GenBank/DDBJ databases">
        <authorList>
            <person name="Kjaerup R.B."/>
            <person name="Dalgaard T.S."/>
            <person name="Juul-Madsen H.R."/>
        </authorList>
    </citation>
    <scope>NUCLEOTIDE SEQUENCE [LARGE SCALE GENOMIC DNA]</scope>
    <source>
        <strain evidence="15">2</strain>
    </source>
</reference>
<dbReference type="InterPro" id="IPR005215">
    <property type="entry name" value="Trig_fac"/>
</dbReference>
<evidence type="ECO:0000256" key="6">
    <source>
        <dbReference type="ARBA" id="ARBA00023110"/>
    </source>
</evidence>
<dbReference type="Gene3D" id="1.10.3120.10">
    <property type="entry name" value="Trigger factor, C-terminal domain"/>
    <property type="match status" value="1"/>
</dbReference>
<keyword evidence="5 11" id="KW-0132">Cell division</keyword>
<dbReference type="Gene3D" id="3.10.50.40">
    <property type="match status" value="1"/>
</dbReference>
<dbReference type="PROSITE" id="PS50059">
    <property type="entry name" value="FKBP_PPIASE"/>
    <property type="match status" value="1"/>
</dbReference>
<keyword evidence="6 11" id="KW-0697">Rotamase</keyword>
<dbReference type="Gene3D" id="3.30.70.1050">
    <property type="entry name" value="Trigger factor ribosome-binding domain"/>
    <property type="match status" value="1"/>
</dbReference>
<dbReference type="PIRSF" id="PIRSF003095">
    <property type="entry name" value="Trigger_factor"/>
    <property type="match status" value="1"/>
</dbReference>
<dbReference type="InterPro" id="IPR008881">
    <property type="entry name" value="Trigger_fac_ribosome-bd_bac"/>
</dbReference>
<evidence type="ECO:0000256" key="3">
    <source>
        <dbReference type="ARBA" id="ARBA00013194"/>
    </source>
</evidence>
<dbReference type="Proteomes" id="UP000199600">
    <property type="component" value="Unassembled WGS sequence"/>
</dbReference>
<sequence>METNASPTSADAAQQTNALERRLDLAVAIADLDKEIDQRLRRMSKNVKMPGFRPGKVPATIVKKQYGEQAHFEALNEALERAFVEAVKTKQLRVAGQPNIEPKTSESTTHVEFSAVFEVYPEFKPGDLKDVEIERPVRAVGAAELDSTLMALRKQRVRFEPVDRAAATGDQVMVDFLGKKDGEPFQGGQAKDYPFVIGEGAMLADFENAVIGLKAGEEKTFDMTFPAEYQAKDLAGQAVAFTISVKEVREPVLPEIDADFAKALGVEDGDVDKMKAEIEGNLKREVKKRLQGKVKDQVMDALLKANPVDVPNALVEMEIQRLMQAARQDMEQRSGGKMKDFPLQREWFADQAKRRVSLGLILSEIVKVHELHAKADQVRAIVDEAAQSYEHPEEVVRWYYAQPQRLTEIEGVAIEDNVVTWALASAKVVDKPVDFDELMGHKR</sequence>
<dbReference type="GO" id="GO:0015031">
    <property type="term" value="P:protein transport"/>
    <property type="evidence" value="ECO:0007669"/>
    <property type="project" value="UniProtKB-UniRule"/>
</dbReference>
<dbReference type="GO" id="GO:0051301">
    <property type="term" value="P:cell division"/>
    <property type="evidence" value="ECO:0007669"/>
    <property type="project" value="UniProtKB-KW"/>
</dbReference>
<evidence type="ECO:0000256" key="1">
    <source>
        <dbReference type="ARBA" id="ARBA00000971"/>
    </source>
</evidence>
<dbReference type="PANTHER" id="PTHR30560">
    <property type="entry name" value="TRIGGER FACTOR CHAPERONE AND PEPTIDYL-PROLYL CIS/TRANS ISOMERASE"/>
    <property type="match status" value="1"/>
</dbReference>
<evidence type="ECO:0000313" key="16">
    <source>
        <dbReference type="Proteomes" id="UP000199600"/>
    </source>
</evidence>
<dbReference type="SUPFAM" id="SSF109998">
    <property type="entry name" value="Triger factor/SurA peptide-binding domain-like"/>
    <property type="match status" value="1"/>
</dbReference>
<keyword evidence="8 11" id="KW-0413">Isomerase</keyword>
<dbReference type="AlphaFoldDB" id="A0A1A8Y0A0"/>
<gene>
    <name evidence="11 15" type="primary">tig</name>
    <name evidence="15" type="ORF">PROAA_440005</name>
</gene>
<evidence type="ECO:0000256" key="12">
    <source>
        <dbReference type="PROSITE-ProRule" id="PRU00277"/>
    </source>
</evidence>
<comment type="domain">
    <text evidence="11">Consists of 3 domains; the N-terminus binds the ribosome, the middle domain has PPIase activity, while the C-terminus has intrinsic chaperone activity on its own.</text>
</comment>
<dbReference type="Pfam" id="PF05697">
    <property type="entry name" value="Trigger_N"/>
    <property type="match status" value="1"/>
</dbReference>
<dbReference type="NCBIfam" id="TIGR00115">
    <property type="entry name" value="tig"/>
    <property type="match status" value="1"/>
</dbReference>
<dbReference type="InterPro" id="IPR037041">
    <property type="entry name" value="Trigger_fac_C_sf"/>
</dbReference>
<dbReference type="Pfam" id="PF05698">
    <property type="entry name" value="Trigger_C"/>
    <property type="match status" value="1"/>
</dbReference>
<dbReference type="EC" id="5.2.1.8" evidence="3 11"/>
<evidence type="ECO:0000256" key="5">
    <source>
        <dbReference type="ARBA" id="ARBA00022618"/>
    </source>
</evidence>
<dbReference type="GO" id="GO:0043335">
    <property type="term" value="P:protein unfolding"/>
    <property type="evidence" value="ECO:0007669"/>
    <property type="project" value="TreeGrafter"/>
</dbReference>
<comment type="subcellular location">
    <subcellularLocation>
        <location evidence="11">Cytoplasm</location>
    </subcellularLocation>
    <text evidence="11">About half TF is bound to the ribosome near the polypeptide exit tunnel while the other half is free in the cytoplasm.</text>
</comment>
<evidence type="ECO:0000256" key="13">
    <source>
        <dbReference type="RuleBase" id="RU003914"/>
    </source>
</evidence>
<dbReference type="InterPro" id="IPR001179">
    <property type="entry name" value="PPIase_FKBP_dom"/>
</dbReference>
<comment type="similarity">
    <text evidence="2 11 13">Belongs to the FKBP-type PPIase family. Tig subfamily.</text>
</comment>
<dbReference type="InterPro" id="IPR008880">
    <property type="entry name" value="Trigger_fac_C"/>
</dbReference>
<proteinExistence type="inferred from homology"/>
<dbReference type="PANTHER" id="PTHR30560:SF3">
    <property type="entry name" value="TRIGGER FACTOR-LIKE PROTEIN TIG, CHLOROPLASTIC"/>
    <property type="match status" value="1"/>
</dbReference>
<dbReference type="Pfam" id="PF00254">
    <property type="entry name" value="FKBP_C"/>
    <property type="match status" value="1"/>
</dbReference>
<dbReference type="SUPFAM" id="SSF54534">
    <property type="entry name" value="FKBP-like"/>
    <property type="match status" value="1"/>
</dbReference>
<dbReference type="GO" id="GO:0005737">
    <property type="term" value="C:cytoplasm"/>
    <property type="evidence" value="ECO:0007669"/>
    <property type="project" value="UniProtKB-SubCell"/>
</dbReference>
<evidence type="ECO:0000256" key="4">
    <source>
        <dbReference type="ARBA" id="ARBA00016902"/>
    </source>
</evidence>
<name>A0A1A8Y0A0_9RHOO</name>
<dbReference type="InterPro" id="IPR046357">
    <property type="entry name" value="PPIase_dom_sf"/>
</dbReference>
<dbReference type="SUPFAM" id="SSF102735">
    <property type="entry name" value="Trigger factor ribosome-binding domain"/>
    <property type="match status" value="1"/>
</dbReference>